<dbReference type="PANTHER" id="PTHR43330:SF7">
    <property type="entry name" value="METHIONINE AMINOPEPTIDASE 1"/>
    <property type="match status" value="1"/>
</dbReference>
<dbReference type="PROSITE" id="PS52013">
    <property type="entry name" value="ZF_C6H2"/>
    <property type="match status" value="1"/>
</dbReference>
<evidence type="ECO:0000256" key="8">
    <source>
        <dbReference type="HAMAP-Rule" id="MF_03174"/>
    </source>
</evidence>
<reference evidence="13" key="1">
    <citation type="submission" date="2020-10" db="EMBL/GenBank/DDBJ databases">
        <authorList>
            <person name="Roach M.J.R."/>
        </authorList>
    </citation>
    <scope>NUCLEOTIDE SEQUENCE</scope>
    <source>
        <strain evidence="13">CBS 1945</strain>
    </source>
</reference>
<proteinExistence type="inferred from homology"/>
<dbReference type="Gene3D" id="3.90.230.10">
    <property type="entry name" value="Creatinase/methionine aminopeptidase superfamily"/>
    <property type="match status" value="1"/>
</dbReference>
<dbReference type="Pfam" id="PF15801">
    <property type="entry name" value="zf-C6H2"/>
    <property type="match status" value="1"/>
</dbReference>
<dbReference type="Proteomes" id="UP000662931">
    <property type="component" value="Chromosome 1"/>
</dbReference>
<evidence type="ECO:0000313" key="14">
    <source>
        <dbReference type="Proteomes" id="UP000662931"/>
    </source>
</evidence>
<dbReference type="CDD" id="cd01086">
    <property type="entry name" value="MetAP1"/>
    <property type="match status" value="1"/>
</dbReference>
<dbReference type="EMBL" id="CP064812">
    <property type="protein sequence ID" value="QPG73192.1"/>
    <property type="molecule type" value="Genomic_DNA"/>
</dbReference>
<comment type="function">
    <text evidence="8 10">Cotranslationally removes the N-terminal methionine from nascent proteins. The N-terminal methionine is often cleaved when the second residue in the primary sequence is small and uncharged (Met-Ala-, Cys, Gly, Pro, Ser, Thr, or Val).</text>
</comment>
<organism evidence="13 14">
    <name type="scientific">Eeniella nana</name>
    <name type="common">Yeast</name>
    <name type="synonym">Brettanomyces nanus</name>
    <dbReference type="NCBI Taxonomy" id="13502"/>
    <lineage>
        <taxon>Eukaryota</taxon>
        <taxon>Fungi</taxon>
        <taxon>Dikarya</taxon>
        <taxon>Ascomycota</taxon>
        <taxon>Saccharomycotina</taxon>
        <taxon>Pichiomycetes</taxon>
        <taxon>Pichiales</taxon>
        <taxon>Pichiaceae</taxon>
        <taxon>Brettanomyces</taxon>
    </lineage>
</organism>
<dbReference type="RefSeq" id="XP_038776757.1">
    <property type="nucleotide sequence ID" value="XM_038920829.1"/>
</dbReference>
<dbReference type="GO" id="GO:0070006">
    <property type="term" value="F:metalloaminopeptidase activity"/>
    <property type="evidence" value="ECO:0007669"/>
    <property type="project" value="UniProtKB-UniRule"/>
</dbReference>
<evidence type="ECO:0000256" key="7">
    <source>
        <dbReference type="ARBA" id="ARBA00022833"/>
    </source>
</evidence>
<evidence type="ECO:0000256" key="10">
    <source>
        <dbReference type="RuleBase" id="RU003653"/>
    </source>
</evidence>
<evidence type="ECO:0000256" key="2">
    <source>
        <dbReference type="ARBA" id="ARBA00022490"/>
    </source>
</evidence>
<evidence type="ECO:0000259" key="12">
    <source>
        <dbReference type="PROSITE" id="PS52013"/>
    </source>
</evidence>
<dbReference type="GO" id="GO:0004239">
    <property type="term" value="F:initiator methionyl aminopeptidase activity"/>
    <property type="evidence" value="ECO:0007669"/>
    <property type="project" value="UniProtKB-UniRule"/>
</dbReference>
<dbReference type="AlphaFoldDB" id="A0A875RZ58"/>
<keyword evidence="7" id="KW-0862">Zinc</keyword>
<evidence type="ECO:0000256" key="11">
    <source>
        <dbReference type="SAM" id="MobiDB-lite"/>
    </source>
</evidence>
<comment type="cofactor">
    <cofactor evidence="10">
        <name>Co(2+)</name>
        <dbReference type="ChEBI" id="CHEBI:48828"/>
    </cofactor>
    <cofactor evidence="10">
        <name>Zn(2+)</name>
        <dbReference type="ChEBI" id="CHEBI:29105"/>
    </cofactor>
    <cofactor evidence="10">
        <name>Mn(2+)</name>
        <dbReference type="ChEBI" id="CHEBI:29035"/>
    </cofactor>
    <cofactor evidence="10">
        <name>Fe(2+)</name>
        <dbReference type="ChEBI" id="CHEBI:29033"/>
    </cofactor>
    <text evidence="10">Binds 2 divalent metal cations per subunit. Has a high-affinity and a low affinity metal-binding site. The true nature of the physiological cofactor is under debate. The enzyme is active with cobalt, zinc, manganese or divalent iron ions.</text>
</comment>
<protein>
    <recommendedName>
        <fullName evidence="10">Methionine aminopeptidase</fullName>
        <ecNumber evidence="10">3.4.11.18</ecNumber>
    </recommendedName>
</protein>
<feature type="binding site" evidence="8">
    <location>
        <position position="223"/>
    </location>
    <ligand>
        <name>Zn(2+)</name>
        <dbReference type="ChEBI" id="CHEBI:29105"/>
        <label>4</label>
        <note>catalytic</note>
    </ligand>
</feature>
<evidence type="ECO:0000256" key="5">
    <source>
        <dbReference type="ARBA" id="ARBA00022771"/>
    </source>
</evidence>
<evidence type="ECO:0000256" key="9">
    <source>
        <dbReference type="PROSITE-ProRule" id="PRU01357"/>
    </source>
</evidence>
<accession>A0A875RZ58</accession>
<feature type="binding site" evidence="8">
    <location>
        <position position="353"/>
    </location>
    <ligand>
        <name>Zn(2+)</name>
        <dbReference type="ChEBI" id="CHEBI:29105"/>
        <label>4</label>
        <note>catalytic</note>
    </ligand>
</feature>
<keyword evidence="4 8" id="KW-0479">Metal-binding</keyword>
<gene>
    <name evidence="13" type="ORF">FOA43_000499</name>
</gene>
<dbReference type="GO" id="GO:0005829">
    <property type="term" value="C:cytosol"/>
    <property type="evidence" value="ECO:0007669"/>
    <property type="project" value="TreeGrafter"/>
</dbReference>
<evidence type="ECO:0000256" key="6">
    <source>
        <dbReference type="ARBA" id="ARBA00022801"/>
    </source>
</evidence>
<comment type="subunit">
    <text evidence="8">Associates with the 60S ribosomal subunit of the 80S translational complex.</text>
</comment>
<comment type="cofactor">
    <cofactor evidence="8">
        <name>Zn(2+)</name>
        <dbReference type="ChEBI" id="CHEBI:29105"/>
    </cofactor>
    <cofactor evidence="8">
        <name>Co(2+)</name>
        <dbReference type="ChEBI" id="CHEBI:48828"/>
    </cofactor>
    <cofactor evidence="8">
        <name>Mn(2+)</name>
        <dbReference type="ChEBI" id="CHEBI:29035"/>
    </cofactor>
    <cofactor evidence="8">
        <name>Fe(2+)</name>
        <dbReference type="ChEBI" id="CHEBI:29033"/>
    </cofactor>
    <text evidence="8">Binds 2 divalent metal cations per subunit. Has a high-affinity and a low affinity metal-binding site. The true nature of the physiological cofactor is under debate. The enzyme is active with zinc, cobalt, manganese or divalent iron ions. Has high activity with zinc; zinc cofactor is transferred into the active site region by the ZNG1 zinc chaperone.</text>
</comment>
<comment type="similarity">
    <text evidence="8 9">Belongs to the peptidase M24A family. Methionine aminopeptidase type 1 subfamily.</text>
</comment>
<dbReference type="GeneID" id="62193900"/>
<dbReference type="InterPro" id="IPR036005">
    <property type="entry name" value="Creatinase/aminopeptidase-like"/>
</dbReference>
<dbReference type="GO" id="GO:0006508">
    <property type="term" value="P:proteolysis"/>
    <property type="evidence" value="ECO:0007669"/>
    <property type="project" value="UniProtKB-KW"/>
</dbReference>
<dbReference type="KEGG" id="bnn:FOA43_000499"/>
<dbReference type="SUPFAM" id="SSF55920">
    <property type="entry name" value="Creatinase/aminopeptidase"/>
    <property type="match status" value="1"/>
</dbReference>
<feature type="binding site" evidence="8">
    <location>
        <position position="289"/>
    </location>
    <ligand>
        <name>Zn(2+)</name>
        <dbReference type="ChEBI" id="CHEBI:29105"/>
        <label>4</label>
        <note>catalytic</note>
    </ligand>
</feature>
<keyword evidence="3 8" id="KW-0645">Protease</keyword>
<dbReference type="GO" id="GO:0008270">
    <property type="term" value="F:zinc ion binding"/>
    <property type="evidence" value="ECO:0007669"/>
    <property type="project" value="UniProtKB-KW"/>
</dbReference>
<comment type="subcellular location">
    <subcellularLocation>
        <location evidence="8">Cytoplasm</location>
    </subcellularLocation>
</comment>
<feature type="region of interest" description="Disordered" evidence="11">
    <location>
        <begin position="92"/>
        <end position="113"/>
    </location>
</feature>
<dbReference type="NCBIfam" id="TIGR00500">
    <property type="entry name" value="met_pdase_I"/>
    <property type="match status" value="1"/>
</dbReference>
<keyword evidence="14" id="KW-1185">Reference proteome</keyword>
<keyword evidence="5 9" id="KW-0863">Zinc-finger</keyword>
<sequence>MTAEETKNDDQEEARYCASPVCGKKTTSNLKCPICLKNGAKQYFCSSKCFRESWHLHKAYHPKEDAESYNPFPEFEFSGDIKPAYPLTIEPQVPESIQRPDYSRDGRPVSEIKNDKTNKVRVLSSEEIEKMRVVCKLGREVLDAAAAAVRPGITTEDLDKIIYKEAIKREAYPSPLNYFNYPKSVCTSVNEVICHGIPDKTVLKDGDIVNLDVTIYKFGLHADLNETYYVGEKAKQNKELVNLVETTREATMKAISTVRPGIPFRHFGDLIEAHAKKHNVSVVRTYCGHGINNLFHCQPDILHYARNKSVGTCKAGICFTIEPMLNMGTYRDIMWPDNWTAATSDGKPSAQFEHTLLVTEDGVEILTARNMHSPGGPIKRLP</sequence>
<dbReference type="InterPro" id="IPR001714">
    <property type="entry name" value="Pept_M24_MAP"/>
</dbReference>
<dbReference type="InterPro" id="IPR000994">
    <property type="entry name" value="Pept_M24"/>
</dbReference>
<dbReference type="OrthoDB" id="3209743at2759"/>
<feature type="binding site" evidence="8">
    <location>
        <position position="296"/>
    </location>
    <ligand>
        <name>a protein</name>
        <dbReference type="ChEBI" id="CHEBI:16541"/>
    </ligand>
    <ligandPart>
        <name>N-terminal L-methionine residue</name>
        <dbReference type="ChEBI" id="CHEBI:64731"/>
    </ligandPart>
</feature>
<dbReference type="InterPro" id="IPR002467">
    <property type="entry name" value="Pept_M24A_MAP1"/>
</dbReference>
<evidence type="ECO:0000256" key="1">
    <source>
        <dbReference type="ARBA" id="ARBA00022438"/>
    </source>
</evidence>
<dbReference type="PRINTS" id="PR00599">
    <property type="entry name" value="MAPEPTIDASE"/>
</dbReference>
<evidence type="ECO:0000256" key="4">
    <source>
        <dbReference type="ARBA" id="ARBA00022723"/>
    </source>
</evidence>
<feature type="binding site" evidence="8">
    <location>
        <position position="195"/>
    </location>
    <ligand>
        <name>a protein</name>
        <dbReference type="ChEBI" id="CHEBI:16541"/>
    </ligand>
    <ligandPart>
        <name>N-terminal L-methionine residue</name>
        <dbReference type="ChEBI" id="CHEBI:64731"/>
    </ligandPart>
</feature>
<name>A0A875RZ58_EENNA</name>
<feature type="binding site" evidence="8">
    <location>
        <position position="353"/>
    </location>
    <ligand>
        <name>Zn(2+)</name>
        <dbReference type="ChEBI" id="CHEBI:29105"/>
        <label>3</label>
    </ligand>
</feature>
<keyword evidence="1 8" id="KW-0031">Aminopeptidase</keyword>
<dbReference type="InterPro" id="IPR031615">
    <property type="entry name" value="Zfn-C6H2"/>
</dbReference>
<comment type="catalytic activity">
    <reaction evidence="8 10">
        <text>Release of N-terminal amino acids, preferentially methionine, from peptides and arylamides.</text>
        <dbReference type="EC" id="3.4.11.18"/>
    </reaction>
</comment>
<evidence type="ECO:0000313" key="13">
    <source>
        <dbReference type="EMBL" id="QPG73192.1"/>
    </source>
</evidence>
<feature type="compositionally biased region" description="Basic and acidic residues" evidence="11">
    <location>
        <begin position="101"/>
        <end position="113"/>
    </location>
</feature>
<feature type="domain" description="C6H2-type" evidence="12">
    <location>
        <begin position="14"/>
        <end position="68"/>
    </location>
</feature>
<feature type="binding site" evidence="8">
    <location>
        <position position="223"/>
    </location>
    <ligand>
        <name>Zn(2+)</name>
        <dbReference type="ChEBI" id="CHEBI:29105"/>
        <label>3</label>
    </ligand>
</feature>
<keyword evidence="2 8" id="KW-0963">Cytoplasm</keyword>
<dbReference type="EC" id="3.4.11.18" evidence="10"/>
<feature type="binding site" evidence="8">
    <location>
        <position position="212"/>
    </location>
    <ligand>
        <name>Zn(2+)</name>
        <dbReference type="ChEBI" id="CHEBI:29105"/>
        <label>3</label>
    </ligand>
</feature>
<dbReference type="PROSITE" id="PS00680">
    <property type="entry name" value="MAP_1"/>
    <property type="match status" value="1"/>
</dbReference>
<evidence type="ECO:0000256" key="3">
    <source>
        <dbReference type="ARBA" id="ARBA00022670"/>
    </source>
</evidence>
<dbReference type="Pfam" id="PF00557">
    <property type="entry name" value="Peptidase_M24"/>
    <property type="match status" value="1"/>
</dbReference>
<keyword evidence="6 8" id="KW-0378">Hydrolase</keyword>
<feature type="binding site" evidence="8">
    <location>
        <position position="322"/>
    </location>
    <ligand>
        <name>Zn(2+)</name>
        <dbReference type="ChEBI" id="CHEBI:29105"/>
        <label>4</label>
        <note>catalytic</note>
    </ligand>
</feature>
<dbReference type="HAMAP" id="MF_01974">
    <property type="entry name" value="MetAP_1"/>
    <property type="match status" value="1"/>
</dbReference>
<dbReference type="PANTHER" id="PTHR43330">
    <property type="entry name" value="METHIONINE AMINOPEPTIDASE"/>
    <property type="match status" value="1"/>
</dbReference>